<gene>
    <name evidence="3" type="ORF">GO755_35775</name>
</gene>
<dbReference type="Pfam" id="PF13860">
    <property type="entry name" value="FlgD_ig"/>
    <property type="match status" value="1"/>
</dbReference>
<dbReference type="Gene3D" id="3.40.50.1460">
    <property type="match status" value="1"/>
</dbReference>
<comment type="caution">
    <text evidence="3">The sequence shown here is derived from an EMBL/GenBank/DDBJ whole genome shotgun (WGS) entry which is preliminary data.</text>
</comment>
<dbReference type="SUPFAM" id="SSF52129">
    <property type="entry name" value="Caspase-like"/>
    <property type="match status" value="1"/>
</dbReference>
<proteinExistence type="predicted"/>
<sequence>MQHPIYFLTVCPFQKTVWFKLIAITLTRLIFSSSFAQTLPKPVDADPTRWIDYTQSYYKIPIAETGLYRITAAELSAAGIRTDQLDPTTIQLFRRGVEQAIYIKGEVDKRFDPSDFLEFYGRKNDGAQDSLLYQPHRSQPHAYYSLFSDTAAYFLTWRLDGKPGKRMDSYTDTTYATMAPEPYHWAEELRIFTDTYPAGTIYPLGAGYENGAILTNYDTGEGWTGPVVNANSRYDQEFSLINYSPIVDRSGKPVNPRVSYLLVGRNPSLHRVRCLAGLSTTALREIGTVNFANYENARLDTELRPSDIAPSGSVTVRILPLEEGEEVSVSYLRIQYPQPTDLARANQKEFHLQPNTERRSFLELTNASVDTRLFDISDPDKVEVVHGNWANGYWRGVIHNAQTSRRLLAINQSRSVPGIQLVSFRQIDPQAHNYLIVTHPLLRKPTATEADPVRAYAAYRASEAGGNYDTLTVDINQLFDQFSYGERHPLAIRRFADYMLRGGSSDPKFLFLIGQSRDPQSVRKLPNAALLDLLPNAGWPGSDIGLVEGLNGEATNVPAIPIGHLNTTNSQSVLDYLNKVKEHENTTESALWRKQVLHLSGGRSRDELQTFRGFVDDFKSVIEAKYAGARVTTLSKQTDNLVESLPISDLVNQGVGIISLFGHSSLDVNDIDIGFVSNDIVNYRNKGRYPFLLVNGCAAGNFYFGRPTFGSDWILTPDRGAVLFLAHTYNGFPASLKSYSDHLYTLMADSQYVARPIGVIQQEAIRRYLNVNTSIFDITTAQQMTLQGDPAVRVFPYATPDFSFASESLRIRNSQGDSLTAQADSARISGIIVNYGRVTDSPLMLRIRHYEASGQLLTEQQFTQSAPFYADTLNWLVPIVHATTAPSYFELVIDPDNRINESNEQNNNAQISTDGSANGLPFPADLTPPLLEVAFDGQRIGDGDIVSAQPTIAILLQDENLRLLRTDTTGLELYLQRPCPTGNCPYERLWLRGNVTHWAPADSANAFRFNYQFSKPLVDGLYTFVAVGNDLSGNRAAPYQIHFSVRNQPELIGAGAYPNPLIHQTRFFVSITGVTPPANLTVRISDLQGRLVRMLRGPSRVGLNEWVWDGTADDGSHLPAGVYLYHIDSVDLPTPNDTRLKGRIILNR</sequence>
<dbReference type="Pfam" id="PF01364">
    <property type="entry name" value="Peptidase_C25"/>
    <property type="match status" value="1"/>
</dbReference>
<name>A0A7K1SPC9_9BACT</name>
<dbReference type="GO" id="GO:0006508">
    <property type="term" value="P:proteolysis"/>
    <property type="evidence" value="ECO:0007669"/>
    <property type="project" value="InterPro"/>
</dbReference>
<keyword evidence="4" id="KW-1185">Reference proteome</keyword>
<dbReference type="RefSeq" id="WP_157590243.1">
    <property type="nucleotide sequence ID" value="NZ_WPIN01000023.1"/>
</dbReference>
<dbReference type="Gene3D" id="2.60.40.10">
    <property type="entry name" value="Immunoglobulins"/>
    <property type="match status" value="1"/>
</dbReference>
<accession>A0A7K1SPC9</accession>
<dbReference type="InterPro" id="IPR025965">
    <property type="entry name" value="FlgD/Vpr_Ig-like"/>
</dbReference>
<dbReference type="Proteomes" id="UP000436006">
    <property type="component" value="Unassembled WGS sequence"/>
</dbReference>
<dbReference type="Gene3D" id="2.60.40.4070">
    <property type="match status" value="1"/>
</dbReference>
<evidence type="ECO:0008006" key="5">
    <source>
        <dbReference type="Google" id="ProtNLM"/>
    </source>
</evidence>
<dbReference type="CDD" id="cd02258">
    <property type="entry name" value="Peptidase_C25_N"/>
    <property type="match status" value="1"/>
</dbReference>
<reference evidence="3 4" key="1">
    <citation type="submission" date="2019-12" db="EMBL/GenBank/DDBJ databases">
        <title>Spirosoma sp. HMF4905 genome sequencing and assembly.</title>
        <authorList>
            <person name="Kang H."/>
            <person name="Cha I."/>
            <person name="Kim H."/>
            <person name="Joh K."/>
        </authorList>
    </citation>
    <scope>NUCLEOTIDE SEQUENCE [LARGE SCALE GENOMIC DNA]</scope>
    <source>
        <strain evidence="3 4">HMF4905</strain>
    </source>
</reference>
<evidence type="ECO:0000259" key="1">
    <source>
        <dbReference type="Pfam" id="PF01364"/>
    </source>
</evidence>
<evidence type="ECO:0000313" key="4">
    <source>
        <dbReference type="Proteomes" id="UP000436006"/>
    </source>
</evidence>
<evidence type="ECO:0000259" key="2">
    <source>
        <dbReference type="Pfam" id="PF13860"/>
    </source>
</evidence>
<evidence type="ECO:0000313" key="3">
    <source>
        <dbReference type="EMBL" id="MVM35436.1"/>
    </source>
</evidence>
<dbReference type="InterPro" id="IPR029030">
    <property type="entry name" value="Caspase-like_dom_sf"/>
</dbReference>
<dbReference type="AlphaFoldDB" id="A0A7K1SPC9"/>
<protein>
    <recommendedName>
        <fullName evidence="5">Gingipain domain-containing protein</fullName>
    </recommendedName>
</protein>
<dbReference type="InterPro" id="IPR013783">
    <property type="entry name" value="Ig-like_fold"/>
</dbReference>
<feature type="domain" description="FlgD/Vpr Ig-like" evidence="2">
    <location>
        <begin position="1075"/>
        <end position="1126"/>
    </location>
</feature>
<dbReference type="InterPro" id="IPR001769">
    <property type="entry name" value="Gingipain"/>
</dbReference>
<dbReference type="EMBL" id="WPIN01000023">
    <property type="protein sequence ID" value="MVM35436.1"/>
    <property type="molecule type" value="Genomic_DNA"/>
</dbReference>
<organism evidence="3 4">
    <name type="scientific">Spirosoma arboris</name>
    <dbReference type="NCBI Taxonomy" id="2682092"/>
    <lineage>
        <taxon>Bacteria</taxon>
        <taxon>Pseudomonadati</taxon>
        <taxon>Bacteroidota</taxon>
        <taxon>Cytophagia</taxon>
        <taxon>Cytophagales</taxon>
        <taxon>Cytophagaceae</taxon>
        <taxon>Spirosoma</taxon>
    </lineage>
</organism>
<feature type="domain" description="Gingipain" evidence="1">
    <location>
        <begin position="434"/>
        <end position="794"/>
    </location>
</feature>
<dbReference type="GO" id="GO:0008234">
    <property type="term" value="F:cysteine-type peptidase activity"/>
    <property type="evidence" value="ECO:0007669"/>
    <property type="project" value="InterPro"/>
</dbReference>